<evidence type="ECO:0000313" key="2">
    <source>
        <dbReference type="EMBL" id="VAW22456.1"/>
    </source>
</evidence>
<reference evidence="2" key="1">
    <citation type="submission" date="2018-06" db="EMBL/GenBank/DDBJ databases">
        <authorList>
            <person name="Zhirakovskaya E."/>
        </authorList>
    </citation>
    <scope>NUCLEOTIDE SEQUENCE</scope>
</reference>
<dbReference type="InterPro" id="IPR012437">
    <property type="entry name" value="DUF1638"/>
</dbReference>
<gene>
    <name evidence="2" type="ORF">MNBD_ALPHA11-2091</name>
</gene>
<evidence type="ECO:0000259" key="1">
    <source>
        <dbReference type="Pfam" id="PF07796"/>
    </source>
</evidence>
<accession>A0A3B0US09</accession>
<organism evidence="2">
    <name type="scientific">hydrothermal vent metagenome</name>
    <dbReference type="NCBI Taxonomy" id="652676"/>
    <lineage>
        <taxon>unclassified sequences</taxon>
        <taxon>metagenomes</taxon>
        <taxon>ecological metagenomes</taxon>
    </lineage>
</organism>
<dbReference type="AlphaFoldDB" id="A0A3B0US09"/>
<name>A0A3B0US09_9ZZZZ</name>
<dbReference type="EMBL" id="UOEQ01000418">
    <property type="protein sequence ID" value="VAW22456.1"/>
    <property type="molecule type" value="Genomic_DNA"/>
</dbReference>
<dbReference type="Pfam" id="PF07796">
    <property type="entry name" value="DUF1638"/>
    <property type="match status" value="1"/>
</dbReference>
<sequence length="233" mass="26151">MNDCTPIDGDVLATKGLFGNNKSLGIVACGALAREIEEIAKLNRLQNIKIQYLPAKLHNSPNLIPQEVEKALEKLAKKCGKLFVAYGDCGTAGALDVIIEKFDATRLKGSHCYAFFAGVNDFEKLHDAEPGTFYLTDYLARQFDNLVYRPLGLDRHPQLLNEYFGNYTRLLYLSQSDDEKLDAKARDAAKRLNLRFEKIYTGFGSLQSTIEEFAIRDQTDFAQTGLTKEVKLK</sequence>
<proteinExistence type="predicted"/>
<feature type="domain" description="DUF1638" evidence="1">
    <location>
        <begin position="53"/>
        <end position="208"/>
    </location>
</feature>
<protein>
    <recommendedName>
        <fullName evidence="1">DUF1638 domain-containing protein</fullName>
    </recommendedName>
</protein>